<reference evidence="11" key="1">
    <citation type="submission" date="2021-02" db="EMBL/GenBank/DDBJ databases">
        <authorList>
            <person name="Nowell W R."/>
        </authorList>
    </citation>
    <scope>NUCLEOTIDE SEQUENCE</scope>
</reference>
<dbReference type="GO" id="GO:0016887">
    <property type="term" value="F:ATP hydrolysis activity"/>
    <property type="evidence" value="ECO:0007669"/>
    <property type="project" value="InterPro"/>
</dbReference>
<dbReference type="Gene3D" id="3.40.50.300">
    <property type="entry name" value="P-loop containing nucleotide triphosphate hydrolases"/>
    <property type="match status" value="1"/>
</dbReference>
<evidence type="ECO:0000256" key="9">
    <source>
        <dbReference type="SAM" id="Phobius"/>
    </source>
</evidence>
<keyword evidence="3" id="KW-0813">Transport</keyword>
<dbReference type="InterPro" id="IPR017871">
    <property type="entry name" value="ABC_transporter-like_CS"/>
</dbReference>
<dbReference type="GO" id="GO:0005886">
    <property type="term" value="C:plasma membrane"/>
    <property type="evidence" value="ECO:0007669"/>
    <property type="project" value="TreeGrafter"/>
</dbReference>
<keyword evidence="7 9" id="KW-1133">Transmembrane helix</keyword>
<dbReference type="InterPro" id="IPR003593">
    <property type="entry name" value="AAA+_ATPase"/>
</dbReference>
<evidence type="ECO:0000256" key="4">
    <source>
        <dbReference type="ARBA" id="ARBA00022692"/>
    </source>
</evidence>
<accession>A0A814KKV4</accession>
<feature type="transmembrane region" description="Helical" evidence="9">
    <location>
        <begin position="649"/>
        <end position="671"/>
    </location>
</feature>
<dbReference type="SUPFAM" id="SSF52540">
    <property type="entry name" value="P-loop containing nucleoside triphosphate hydrolases"/>
    <property type="match status" value="1"/>
</dbReference>
<dbReference type="Pfam" id="PF00005">
    <property type="entry name" value="ABC_tran"/>
    <property type="match status" value="1"/>
</dbReference>
<evidence type="ECO:0000313" key="11">
    <source>
        <dbReference type="EMBL" id="CAF1053340.1"/>
    </source>
</evidence>
<feature type="transmembrane region" description="Helical" evidence="9">
    <location>
        <begin position="452"/>
        <end position="473"/>
    </location>
</feature>
<evidence type="ECO:0000256" key="6">
    <source>
        <dbReference type="ARBA" id="ARBA00022840"/>
    </source>
</evidence>
<dbReference type="CDD" id="cd03213">
    <property type="entry name" value="ABCG_EPDR"/>
    <property type="match status" value="1"/>
</dbReference>
<evidence type="ECO:0000313" key="13">
    <source>
        <dbReference type="Proteomes" id="UP000663845"/>
    </source>
</evidence>
<evidence type="ECO:0000313" key="12">
    <source>
        <dbReference type="EMBL" id="CAF3848041.1"/>
    </source>
</evidence>
<dbReference type="InterPro" id="IPR027417">
    <property type="entry name" value="P-loop_NTPase"/>
</dbReference>
<dbReference type="GO" id="GO:0140359">
    <property type="term" value="F:ABC-type transporter activity"/>
    <property type="evidence" value="ECO:0007669"/>
    <property type="project" value="InterPro"/>
</dbReference>
<dbReference type="SMART" id="SM00382">
    <property type="entry name" value="AAA"/>
    <property type="match status" value="1"/>
</dbReference>
<dbReference type="PROSITE" id="PS50893">
    <property type="entry name" value="ABC_TRANSPORTER_2"/>
    <property type="match status" value="1"/>
</dbReference>
<dbReference type="EMBL" id="CAJNOG010000185">
    <property type="protein sequence ID" value="CAF1053340.1"/>
    <property type="molecule type" value="Genomic_DNA"/>
</dbReference>
<keyword evidence="8 9" id="KW-0472">Membrane</keyword>
<evidence type="ECO:0000256" key="7">
    <source>
        <dbReference type="ARBA" id="ARBA00022989"/>
    </source>
</evidence>
<dbReference type="GO" id="GO:0005524">
    <property type="term" value="F:ATP binding"/>
    <property type="evidence" value="ECO:0007669"/>
    <property type="project" value="UniProtKB-KW"/>
</dbReference>
<evidence type="ECO:0000256" key="5">
    <source>
        <dbReference type="ARBA" id="ARBA00022741"/>
    </source>
</evidence>
<evidence type="ECO:0000256" key="1">
    <source>
        <dbReference type="ARBA" id="ARBA00004141"/>
    </source>
</evidence>
<evidence type="ECO:0000259" key="10">
    <source>
        <dbReference type="PROSITE" id="PS50893"/>
    </source>
</evidence>
<comment type="subcellular location">
    <subcellularLocation>
        <location evidence="1">Membrane</location>
        <topology evidence="1">Multi-pass membrane protein</topology>
    </subcellularLocation>
</comment>
<protein>
    <recommendedName>
        <fullName evidence="10">ABC transporter domain-containing protein</fullName>
    </recommendedName>
</protein>
<feature type="transmembrane region" description="Helical" evidence="9">
    <location>
        <begin position="423"/>
        <end position="440"/>
    </location>
</feature>
<gene>
    <name evidence="11" type="ORF">JYZ213_LOCUS18807</name>
    <name evidence="12" type="ORF">OXD698_LOCUS21109</name>
</gene>
<dbReference type="Pfam" id="PF01061">
    <property type="entry name" value="ABC2_membrane"/>
    <property type="match status" value="1"/>
</dbReference>
<feature type="transmembrane region" description="Helical" evidence="9">
    <location>
        <begin position="527"/>
        <end position="550"/>
    </location>
</feature>
<feature type="transmembrane region" description="Helical" evidence="9">
    <location>
        <begin position="562"/>
        <end position="580"/>
    </location>
</feature>
<dbReference type="InterPro" id="IPR050352">
    <property type="entry name" value="ABCG_transporters"/>
</dbReference>
<dbReference type="Proteomes" id="UP000663844">
    <property type="component" value="Unassembled WGS sequence"/>
</dbReference>
<comment type="similarity">
    <text evidence="2">Belongs to the ABC transporter superfamily. ABCG family. Eye pigment precursor importer (TC 3.A.1.204) subfamily.</text>
</comment>
<dbReference type="PANTHER" id="PTHR48041">
    <property type="entry name" value="ABC TRANSPORTER G FAMILY MEMBER 28"/>
    <property type="match status" value="1"/>
</dbReference>
<evidence type="ECO:0000256" key="2">
    <source>
        <dbReference type="ARBA" id="ARBA00005814"/>
    </source>
</evidence>
<dbReference type="PANTHER" id="PTHR48041:SF63">
    <property type="entry name" value="EARLY GENE AT 23, ISOFORM C"/>
    <property type="match status" value="1"/>
</dbReference>
<dbReference type="InterPro" id="IPR003439">
    <property type="entry name" value="ABC_transporter-like_ATP-bd"/>
</dbReference>
<dbReference type="InterPro" id="IPR013525">
    <property type="entry name" value="ABC2_TM"/>
</dbReference>
<evidence type="ECO:0000256" key="3">
    <source>
        <dbReference type="ARBA" id="ARBA00022448"/>
    </source>
</evidence>
<dbReference type="PROSITE" id="PS00211">
    <property type="entry name" value="ABC_TRANSPORTER_1"/>
    <property type="match status" value="1"/>
</dbReference>
<keyword evidence="4 9" id="KW-0812">Transmembrane</keyword>
<dbReference type="Proteomes" id="UP000663845">
    <property type="component" value="Unassembled WGS sequence"/>
</dbReference>
<feature type="transmembrane region" description="Helical" evidence="9">
    <location>
        <begin position="494"/>
        <end position="521"/>
    </location>
</feature>
<comment type="caution">
    <text evidence="11">The sequence shown here is derived from an EMBL/GenBank/DDBJ whole genome shotgun (WGS) entry which is preliminary data.</text>
</comment>
<evidence type="ECO:0000256" key="8">
    <source>
        <dbReference type="ARBA" id="ARBA00023136"/>
    </source>
</evidence>
<keyword evidence="5" id="KW-0547">Nucleotide-binding</keyword>
<organism evidence="11 13">
    <name type="scientific">Adineta steineri</name>
    <dbReference type="NCBI Taxonomy" id="433720"/>
    <lineage>
        <taxon>Eukaryota</taxon>
        <taxon>Metazoa</taxon>
        <taxon>Spiralia</taxon>
        <taxon>Gnathifera</taxon>
        <taxon>Rotifera</taxon>
        <taxon>Eurotatoria</taxon>
        <taxon>Bdelloidea</taxon>
        <taxon>Adinetida</taxon>
        <taxon>Adinetidae</taxon>
        <taxon>Adineta</taxon>
    </lineage>
</organism>
<keyword evidence="6" id="KW-0067">ATP-binding</keyword>
<sequence>MPSFQVVDSYVNEGFKDTAEKIDSYPQKEHIIEMRDGDTLQVEMSVDGAQTLATLSQRITVTFHNVSKVINVPAKMIDPSSKERFIERKLLDQVSGQIQPGQVVAIMGPSGCGKTTLLNTLAGRALNGVTGNIWFNDQSYDRSMKRKLAYVLQQDLFFEKLTVKQQLTYTGLLRLSNHLSRKDKLAQVEKIIDQLHIRGCANTPIMLISGGEKKRVNIGTELLTNPSVIFLDEPTSGLDSTSAVALIHVLRELAMQGKTIITSIHQPSSQIFQSFDQFILLADGKTIFMGKPSNALPYFATLGHHSPPQYNPADYVMDLVNQDMKIREELKEAYLQNKINTNVKTISNQLQKQQQYQYSTAGRQYLLAEPSGDVADLTNPDNVNLIPSKHESKWPVGFLPQLLILLSRAFLLSGKTQFTRLSFIQAICISVITGLCWFRMDFAENTIPDRSSFIFFIMVFWPMNTLFGGLLSFPLERDVIEKERASGSYRLSSYFLAKSLAEGPLKLILPTLFLIISYWIANVNNNFGIFLAIVAFQLLSILVAESLGLLLGATMKNLEQAITAATILIMSLMLVGGFYVRNLPHWLGVWGKWLSFFKYSYDACLQLQFNGRHHYKCVDGSYVPSCRNNLNGTFVSEEALQYFDIGLSIGLNFLVLFGMFVGFRFLAYLSLRFIKNNSGRT</sequence>
<name>A0A814KKV4_9BILA</name>
<dbReference type="EMBL" id="CAJOAZ010001718">
    <property type="protein sequence ID" value="CAF3848041.1"/>
    <property type="molecule type" value="Genomic_DNA"/>
</dbReference>
<feature type="domain" description="ABC transporter" evidence="10">
    <location>
        <begin position="61"/>
        <end position="308"/>
    </location>
</feature>
<proteinExistence type="inferred from homology"/>
<dbReference type="AlphaFoldDB" id="A0A814KKV4"/>